<evidence type="ECO:0000256" key="1">
    <source>
        <dbReference type="SAM" id="MobiDB-lite"/>
    </source>
</evidence>
<dbReference type="PANTHER" id="PTHR47327:SF1">
    <property type="entry name" value="RE15579P"/>
    <property type="match status" value="1"/>
</dbReference>
<evidence type="ECO:0000313" key="3">
    <source>
        <dbReference type="EMBL" id="KAL3108393.1"/>
    </source>
</evidence>
<dbReference type="EMBL" id="JBICBT010000590">
    <property type="protein sequence ID" value="KAL3108393.1"/>
    <property type="molecule type" value="Genomic_DNA"/>
</dbReference>
<dbReference type="PANTHER" id="PTHR47327">
    <property type="entry name" value="FI18240P1-RELATED"/>
    <property type="match status" value="1"/>
</dbReference>
<proteinExistence type="predicted"/>
<dbReference type="PROSITE" id="PS50948">
    <property type="entry name" value="PAN"/>
    <property type="match status" value="1"/>
</dbReference>
<feature type="compositionally biased region" description="Low complexity" evidence="1">
    <location>
        <begin position="385"/>
        <end position="396"/>
    </location>
</feature>
<name>A0ABD2KZR2_9BILA</name>
<feature type="region of interest" description="Disordered" evidence="1">
    <location>
        <begin position="385"/>
        <end position="404"/>
    </location>
</feature>
<protein>
    <recommendedName>
        <fullName evidence="2">Apple domain-containing protein</fullName>
    </recommendedName>
</protein>
<keyword evidence="4" id="KW-1185">Reference proteome</keyword>
<dbReference type="AlphaFoldDB" id="A0ABD2KZR2"/>
<accession>A0ABD2KZR2</accession>
<sequence>MTLITHCRLAADFNTKKLQLTQCPRLFSEFVAFETEKLLFLSTSALSLSVTQISSSSLVYPMLSLSLENSKLGERLNEMSVEGIFLSAGFVLVIGQESYGAYAGLPAEGINGVGIAGNGANLDREGQLAQGVNIRKAPIAPVAPPRVPIPLSFIDGNEMPAYRRAPPPPTRRETRSEGQCQFDPNKWRVHAQSAVANAIMFDRTSGIRCDECLEQCTTKYQDPSKAWVCRSVTYDHRWKICDLFAVNGTTSPYFLVDFKGRDYFDFLPALPPSDFQLGGLPPAEVTNVSVSAASQNTVNSENAQQLLNLTERDASGAEERGRGDGGRQCLCPCKLLADKTELIEPKREEAENGTELLNINGLANNTLSVDPSVAPAAEIADIASTNASSSLSPSSSSDDDLPSIPPLALSSTTIPSELLATVSVLFPENATTLTISATDGDGADGILPSSPPPPPIDPSSVAPSSPSPLPAGDLSSSQPPPISEPFNGESLSLSEANATTILATLATLAPPSVPQQSTPSPSPIVPMDSSNVSVAPSANVSSESAVGHRALSSKTFHQQSFREIRVPFHKTVQKLNKMGALSAKRPAKIHEVLKACPKKGQLAHYVEVSDHQRLLTARRGGTNSIEEIGAKDVAECMDACDAPIRLSTCNSAVFSAAHRCELSTSAANHSAPDSLLAAPKFKYVEKICLDASLSRGDDKRRVFSAAIGHILVGHVQEVFNAGSLSECIKACLMAESSYGFRCKSLMFYPTDADQNCLMNSESRFTQSDVFVQEDQNVHMLYVDMEQPRLPPSPQPLPDDERRRYKDIPIGASVSEKDGDLQKWTLWSKCPLSSSVPMLAEMRHRYLKCREAKDVRKCPKESMPCRKMPKPLRIQRIWKLTANATAAEHSDDRRTPVDCLAVRDALGRKRCPYGMRWVGWQREFCSKPIDC</sequence>
<dbReference type="Pfam" id="PF00024">
    <property type="entry name" value="PAN_1"/>
    <property type="match status" value="3"/>
</dbReference>
<dbReference type="InterPro" id="IPR052774">
    <property type="entry name" value="Celegans_DevNeuronal_Protein"/>
</dbReference>
<comment type="caution">
    <text evidence="3">The sequence shown here is derived from an EMBL/GenBank/DDBJ whole genome shotgun (WGS) entry which is preliminary data.</text>
</comment>
<organism evidence="3 4">
    <name type="scientific">Heterodera trifolii</name>
    <dbReference type="NCBI Taxonomy" id="157864"/>
    <lineage>
        <taxon>Eukaryota</taxon>
        <taxon>Metazoa</taxon>
        <taxon>Ecdysozoa</taxon>
        <taxon>Nematoda</taxon>
        <taxon>Chromadorea</taxon>
        <taxon>Rhabditida</taxon>
        <taxon>Tylenchina</taxon>
        <taxon>Tylenchomorpha</taxon>
        <taxon>Tylenchoidea</taxon>
        <taxon>Heteroderidae</taxon>
        <taxon>Heteroderinae</taxon>
        <taxon>Heterodera</taxon>
    </lineage>
</organism>
<evidence type="ECO:0000313" key="4">
    <source>
        <dbReference type="Proteomes" id="UP001620626"/>
    </source>
</evidence>
<dbReference type="SUPFAM" id="SSF57414">
    <property type="entry name" value="Hairpin loop containing domain-like"/>
    <property type="match status" value="2"/>
</dbReference>
<dbReference type="SMART" id="SM00473">
    <property type="entry name" value="PAN_AP"/>
    <property type="match status" value="3"/>
</dbReference>
<reference evidence="3 4" key="1">
    <citation type="submission" date="2024-10" db="EMBL/GenBank/DDBJ databases">
        <authorList>
            <person name="Kim D."/>
        </authorList>
    </citation>
    <scope>NUCLEOTIDE SEQUENCE [LARGE SCALE GENOMIC DNA]</scope>
    <source>
        <strain evidence="3">BH-2024</strain>
    </source>
</reference>
<dbReference type="Proteomes" id="UP001620626">
    <property type="component" value="Unassembled WGS sequence"/>
</dbReference>
<feature type="region of interest" description="Disordered" evidence="1">
    <location>
        <begin position="435"/>
        <end position="489"/>
    </location>
</feature>
<dbReference type="InterPro" id="IPR003609">
    <property type="entry name" value="Pan_app"/>
</dbReference>
<evidence type="ECO:0000259" key="2">
    <source>
        <dbReference type="PROSITE" id="PS50948"/>
    </source>
</evidence>
<gene>
    <name evidence="3" type="ORF">niasHT_015315</name>
</gene>
<dbReference type="CDD" id="cd01099">
    <property type="entry name" value="PAN_AP_HGF"/>
    <property type="match status" value="1"/>
</dbReference>
<dbReference type="Gene3D" id="3.50.4.10">
    <property type="entry name" value="Hepatocyte Growth Factor"/>
    <property type="match status" value="2"/>
</dbReference>
<feature type="compositionally biased region" description="Low complexity" evidence="1">
    <location>
        <begin position="458"/>
        <end position="477"/>
    </location>
</feature>
<feature type="domain" description="Apple" evidence="2">
    <location>
        <begin position="688"/>
        <end position="782"/>
    </location>
</feature>